<gene>
    <name evidence="1" type="ORF">RPERSI_LOCUS15071</name>
</gene>
<protein>
    <submittedName>
        <fullName evidence="1">23416_t:CDS:1</fullName>
    </submittedName>
</protein>
<reference evidence="1" key="1">
    <citation type="submission" date="2021-06" db="EMBL/GenBank/DDBJ databases">
        <authorList>
            <person name="Kallberg Y."/>
            <person name="Tangrot J."/>
            <person name="Rosling A."/>
        </authorList>
    </citation>
    <scope>NUCLEOTIDE SEQUENCE</scope>
    <source>
        <strain evidence="1">MA461A</strain>
    </source>
</reference>
<evidence type="ECO:0000313" key="1">
    <source>
        <dbReference type="EMBL" id="CAG8759487.1"/>
    </source>
</evidence>
<evidence type="ECO:0000313" key="2">
    <source>
        <dbReference type="Proteomes" id="UP000789920"/>
    </source>
</evidence>
<sequence length="41" mass="4623">FKEVQGQSQAMDLIINLFLNENAYALVIEQSDILTINANIQ</sequence>
<name>A0ACA9QTP6_9GLOM</name>
<dbReference type="EMBL" id="CAJVQC010035624">
    <property type="protein sequence ID" value="CAG8759487.1"/>
    <property type="molecule type" value="Genomic_DNA"/>
</dbReference>
<comment type="caution">
    <text evidence="1">The sequence shown here is derived from an EMBL/GenBank/DDBJ whole genome shotgun (WGS) entry which is preliminary data.</text>
</comment>
<feature type="non-terminal residue" evidence="1">
    <location>
        <position position="1"/>
    </location>
</feature>
<keyword evidence="2" id="KW-1185">Reference proteome</keyword>
<proteinExistence type="predicted"/>
<dbReference type="Proteomes" id="UP000789920">
    <property type="component" value="Unassembled WGS sequence"/>
</dbReference>
<organism evidence="1 2">
    <name type="scientific">Racocetra persica</name>
    <dbReference type="NCBI Taxonomy" id="160502"/>
    <lineage>
        <taxon>Eukaryota</taxon>
        <taxon>Fungi</taxon>
        <taxon>Fungi incertae sedis</taxon>
        <taxon>Mucoromycota</taxon>
        <taxon>Glomeromycotina</taxon>
        <taxon>Glomeromycetes</taxon>
        <taxon>Diversisporales</taxon>
        <taxon>Gigasporaceae</taxon>
        <taxon>Racocetra</taxon>
    </lineage>
</organism>
<accession>A0ACA9QTP6</accession>